<keyword evidence="2" id="KW-1003">Cell membrane</keyword>
<proteinExistence type="predicted"/>
<reference evidence="9" key="1">
    <citation type="journal article" date="2019" name="Int. J. Syst. Evol. Microbiol.">
        <title>The Global Catalogue of Microorganisms (GCM) 10K type strain sequencing project: providing services to taxonomists for standard genome sequencing and annotation.</title>
        <authorList>
            <consortium name="The Broad Institute Genomics Platform"/>
            <consortium name="The Broad Institute Genome Sequencing Center for Infectious Disease"/>
            <person name="Wu L."/>
            <person name="Ma J."/>
        </authorList>
    </citation>
    <scope>NUCLEOTIDE SEQUENCE [LARGE SCALE GENOMIC DNA]</scope>
    <source>
        <strain evidence="9">JCM 14306</strain>
    </source>
</reference>
<dbReference type="RefSeq" id="WP_344114920.1">
    <property type="nucleotide sequence ID" value="NZ_BAAANE010000009.1"/>
</dbReference>
<feature type="transmembrane region" description="Helical" evidence="7">
    <location>
        <begin position="181"/>
        <end position="205"/>
    </location>
</feature>
<evidence type="ECO:0000256" key="3">
    <source>
        <dbReference type="ARBA" id="ARBA00022692"/>
    </source>
</evidence>
<evidence type="ECO:0000256" key="5">
    <source>
        <dbReference type="ARBA" id="ARBA00023136"/>
    </source>
</evidence>
<feature type="transmembrane region" description="Helical" evidence="7">
    <location>
        <begin position="361"/>
        <end position="384"/>
    </location>
</feature>
<keyword evidence="9" id="KW-1185">Reference proteome</keyword>
<feature type="transmembrane region" description="Helical" evidence="7">
    <location>
        <begin position="329"/>
        <end position="349"/>
    </location>
</feature>
<keyword evidence="3 7" id="KW-0812">Transmembrane</keyword>
<gene>
    <name evidence="8" type="ORF">GCM10009744_53730</name>
</gene>
<evidence type="ECO:0000256" key="2">
    <source>
        <dbReference type="ARBA" id="ARBA00022475"/>
    </source>
</evidence>
<evidence type="ECO:0000256" key="4">
    <source>
        <dbReference type="ARBA" id="ARBA00022989"/>
    </source>
</evidence>
<evidence type="ECO:0000256" key="6">
    <source>
        <dbReference type="SAM" id="MobiDB-lite"/>
    </source>
</evidence>
<dbReference type="InterPro" id="IPR036259">
    <property type="entry name" value="MFS_trans_sf"/>
</dbReference>
<evidence type="ECO:0000256" key="1">
    <source>
        <dbReference type="ARBA" id="ARBA00004651"/>
    </source>
</evidence>
<comment type="subcellular location">
    <subcellularLocation>
        <location evidence="1">Cell membrane</location>
        <topology evidence="1">Multi-pass membrane protein</topology>
    </subcellularLocation>
</comment>
<dbReference type="PANTHER" id="PTHR23513">
    <property type="entry name" value="INTEGRAL MEMBRANE EFFLUX PROTEIN-RELATED"/>
    <property type="match status" value="1"/>
</dbReference>
<comment type="caution">
    <text evidence="8">The sequence shown here is derived from an EMBL/GenBank/DDBJ whole genome shotgun (WGS) entry which is preliminary data.</text>
</comment>
<sequence length="419" mass="43354">MTSRRDAQEPESREPESRERESRASYGEVFAVSEFRWLWGAQLASVIGDQLARVALAVLVFDRTGSAGLSALTYALTFLPDVVGGPLLSGLADRFPRRQVMIVCDIARAGLVGLMAIPGQSLWVLCGLLFVVQLFAAPFQAARAALLPTILTGDKYVLASSVSNVTAQLAQLAGFVTGGTLVALFGAGQALGVDALTFAISALFIGIGVRDRALASEAAERPGWLSSIVAGARLVWADRRLRYLIVLACVSGFYVTVEGLAAPYAAAVGGGPMAVGLLLAANPAGQVIGMLVLTRLEPVLRLRLLGPLSIGSCVPLIACAARPGLAVTIALWMVSGLCSAYQLAANAAFVQNVPDAQRGQAFGLARTGLIVSQGLGVLVAGIAADRWDPAFVVAGAGVFGVLLAAGAARGLDRAQRTAS</sequence>
<evidence type="ECO:0000256" key="7">
    <source>
        <dbReference type="SAM" id="Phobius"/>
    </source>
</evidence>
<feature type="region of interest" description="Disordered" evidence="6">
    <location>
        <begin position="1"/>
        <end position="20"/>
    </location>
</feature>
<feature type="transmembrane region" description="Helical" evidence="7">
    <location>
        <begin position="305"/>
        <end position="323"/>
    </location>
</feature>
<dbReference type="Proteomes" id="UP001501319">
    <property type="component" value="Unassembled WGS sequence"/>
</dbReference>
<dbReference type="PANTHER" id="PTHR23513:SF11">
    <property type="entry name" value="STAPHYLOFERRIN A TRANSPORTER"/>
    <property type="match status" value="1"/>
</dbReference>
<feature type="transmembrane region" description="Helical" evidence="7">
    <location>
        <begin position="390"/>
        <end position="411"/>
    </location>
</feature>
<name>A0ABP4RM15_9ACTN</name>
<dbReference type="EMBL" id="BAAANE010000009">
    <property type="protein sequence ID" value="GAA1654655.1"/>
    <property type="molecule type" value="Genomic_DNA"/>
</dbReference>
<keyword evidence="4 7" id="KW-1133">Transmembrane helix</keyword>
<dbReference type="SUPFAM" id="SSF103473">
    <property type="entry name" value="MFS general substrate transporter"/>
    <property type="match status" value="1"/>
</dbReference>
<feature type="transmembrane region" description="Helical" evidence="7">
    <location>
        <begin position="243"/>
        <end position="267"/>
    </location>
</feature>
<protein>
    <submittedName>
        <fullName evidence="8">MFS transporter</fullName>
    </submittedName>
</protein>
<evidence type="ECO:0000313" key="9">
    <source>
        <dbReference type="Proteomes" id="UP001501319"/>
    </source>
</evidence>
<keyword evidence="5 7" id="KW-0472">Membrane</keyword>
<dbReference type="Gene3D" id="1.20.1250.20">
    <property type="entry name" value="MFS general substrate transporter like domains"/>
    <property type="match status" value="1"/>
</dbReference>
<dbReference type="Pfam" id="PF07690">
    <property type="entry name" value="MFS_1"/>
    <property type="match status" value="1"/>
</dbReference>
<accession>A0ABP4RM15</accession>
<dbReference type="InterPro" id="IPR011701">
    <property type="entry name" value="MFS"/>
</dbReference>
<dbReference type="CDD" id="cd06173">
    <property type="entry name" value="MFS_MefA_like"/>
    <property type="match status" value="1"/>
</dbReference>
<feature type="transmembrane region" description="Helical" evidence="7">
    <location>
        <begin position="273"/>
        <end position="293"/>
    </location>
</feature>
<evidence type="ECO:0000313" key="8">
    <source>
        <dbReference type="EMBL" id="GAA1654655.1"/>
    </source>
</evidence>
<organism evidence="8 9">
    <name type="scientific">Kribbella alba</name>
    <dbReference type="NCBI Taxonomy" id="190197"/>
    <lineage>
        <taxon>Bacteria</taxon>
        <taxon>Bacillati</taxon>
        <taxon>Actinomycetota</taxon>
        <taxon>Actinomycetes</taxon>
        <taxon>Propionibacteriales</taxon>
        <taxon>Kribbellaceae</taxon>
        <taxon>Kribbella</taxon>
    </lineage>
</organism>